<feature type="transmembrane region" description="Helical" evidence="1">
    <location>
        <begin position="12"/>
        <end position="31"/>
    </location>
</feature>
<accession>A0A1F4VFA3</accession>
<proteinExistence type="predicted"/>
<comment type="caution">
    <text evidence="2">The sequence shown here is derived from an EMBL/GenBank/DDBJ whole genome shotgun (WGS) entry which is preliminary data.</text>
</comment>
<keyword evidence="1" id="KW-0812">Transmembrane</keyword>
<keyword evidence="1" id="KW-1133">Transmembrane helix</keyword>
<organism evidence="2 3">
    <name type="scientific">candidate division WWE3 bacterium RIFCSPHIGHO2_01_FULL_48_15</name>
    <dbReference type="NCBI Taxonomy" id="1802619"/>
    <lineage>
        <taxon>Bacteria</taxon>
        <taxon>Katanobacteria</taxon>
    </lineage>
</organism>
<dbReference type="Proteomes" id="UP000179005">
    <property type="component" value="Unassembled WGS sequence"/>
</dbReference>
<evidence type="ECO:0000256" key="1">
    <source>
        <dbReference type="SAM" id="Phobius"/>
    </source>
</evidence>
<protein>
    <submittedName>
        <fullName evidence="2">Uncharacterized protein</fullName>
    </submittedName>
</protein>
<dbReference type="EMBL" id="MEVC01000007">
    <property type="protein sequence ID" value="OGC55941.1"/>
    <property type="molecule type" value="Genomic_DNA"/>
</dbReference>
<name>A0A1F4VFA3_UNCKA</name>
<keyword evidence="1" id="KW-0472">Membrane</keyword>
<dbReference type="AlphaFoldDB" id="A0A1F4VFA3"/>
<dbReference type="STRING" id="1802619.A2797_02695"/>
<evidence type="ECO:0000313" key="3">
    <source>
        <dbReference type="Proteomes" id="UP000179005"/>
    </source>
</evidence>
<evidence type="ECO:0000313" key="2">
    <source>
        <dbReference type="EMBL" id="OGC55941.1"/>
    </source>
</evidence>
<gene>
    <name evidence="2" type="ORF">A2797_02695</name>
</gene>
<reference evidence="2 3" key="1">
    <citation type="journal article" date="2016" name="Nat. Commun.">
        <title>Thousands of microbial genomes shed light on interconnected biogeochemical processes in an aquifer system.</title>
        <authorList>
            <person name="Anantharaman K."/>
            <person name="Brown C.T."/>
            <person name="Hug L.A."/>
            <person name="Sharon I."/>
            <person name="Castelle C.J."/>
            <person name="Probst A.J."/>
            <person name="Thomas B.C."/>
            <person name="Singh A."/>
            <person name="Wilkins M.J."/>
            <person name="Karaoz U."/>
            <person name="Brodie E.L."/>
            <person name="Williams K.H."/>
            <person name="Hubbard S.S."/>
            <person name="Banfield J.F."/>
        </authorList>
    </citation>
    <scope>NUCLEOTIDE SEQUENCE [LARGE SCALE GENOMIC DNA]</scope>
</reference>
<sequence>MLISDKKRIGIASIWIFLVVIAVGIGGWFSWQAYQNWQAEKNKNTADNILQIKELGIQMTLPSGLEKADVIYEWDATPATREDSDGRIYHVLGYVTFTTASLIAKDEFCAINDGFGIVAFYKLAEDTSGYAIGSGPSDIRRVGDFYMGFLGPQAACTEHDFDLEETQLALFLEAFYTITPIQ</sequence>